<dbReference type="EMBL" id="NVVJ01000015">
    <property type="protein sequence ID" value="PCJ25759.1"/>
    <property type="molecule type" value="Genomic_DNA"/>
</dbReference>
<feature type="region of interest" description="Disordered" evidence="1">
    <location>
        <begin position="135"/>
        <end position="154"/>
    </location>
</feature>
<evidence type="ECO:0000313" key="4">
    <source>
        <dbReference type="Proteomes" id="UP000218327"/>
    </source>
</evidence>
<reference evidence="4" key="1">
    <citation type="submission" date="2017-08" db="EMBL/GenBank/DDBJ databases">
        <title>A dynamic microbial community with high functional redundancy inhabits the cold, oxic subseafloor aquifer.</title>
        <authorList>
            <person name="Tully B.J."/>
            <person name="Wheat C.G."/>
            <person name="Glazer B.T."/>
            <person name="Huber J.A."/>
        </authorList>
    </citation>
    <scope>NUCLEOTIDE SEQUENCE [LARGE SCALE GENOMIC DNA]</scope>
</reference>
<organism evidence="3 4">
    <name type="scientific">SAR86 cluster bacterium</name>
    <dbReference type="NCBI Taxonomy" id="2030880"/>
    <lineage>
        <taxon>Bacteria</taxon>
        <taxon>Pseudomonadati</taxon>
        <taxon>Pseudomonadota</taxon>
        <taxon>Gammaproteobacteria</taxon>
        <taxon>SAR86 cluster</taxon>
    </lineage>
</organism>
<feature type="chain" id="PRO_5012110823" evidence="2">
    <location>
        <begin position="24"/>
        <end position="329"/>
    </location>
</feature>
<evidence type="ECO:0000313" key="3">
    <source>
        <dbReference type="EMBL" id="PCJ25759.1"/>
    </source>
</evidence>
<dbReference type="Proteomes" id="UP000218327">
    <property type="component" value="Unassembled WGS sequence"/>
</dbReference>
<evidence type="ECO:0000256" key="2">
    <source>
        <dbReference type="SAM" id="SignalP"/>
    </source>
</evidence>
<keyword evidence="2" id="KW-0732">Signal</keyword>
<evidence type="ECO:0000256" key="1">
    <source>
        <dbReference type="SAM" id="MobiDB-lite"/>
    </source>
</evidence>
<dbReference type="AlphaFoldDB" id="A0A2A5B2K3"/>
<sequence length="329" mass="36511">MKLKLLVAATMLSALGSFSLAQAADDYEAPRTEWGHPDIEGVWNFASNIPMTRPRQFGDREYMTEEEAKAMAARGEAAFEALNNNGVGGYNTFWVESAGRGDNLRTSLITYPKNGQLPPMVEGTDIQIGGLGPDFNGTRPVRTPVGGIAKNGPEDRGISERCIVGFNSGPPFTPSMYNNNVQIVQNKTHVVIMTEMIHDARIVPLDKSTDLNDNIRQWTGDSRGYWEGDTLVVETRNFNNLTQSFIVFGDAYDKILTEKFTRVDEFTVDYEFTIDDPSTFTDKITARVPMSKVDGLMYEYACHEGNYGMTNILRGERIAEAREAESGGN</sequence>
<name>A0A2A5B2K3_9GAMM</name>
<comment type="caution">
    <text evidence="3">The sequence shown here is derived from an EMBL/GenBank/DDBJ whole genome shotgun (WGS) entry which is preliminary data.</text>
</comment>
<gene>
    <name evidence="3" type="ORF">COA96_06955</name>
</gene>
<accession>A0A2A5B2K3</accession>
<protein>
    <submittedName>
        <fullName evidence="3">Uncharacterized protein</fullName>
    </submittedName>
</protein>
<feature type="signal peptide" evidence="2">
    <location>
        <begin position="1"/>
        <end position="23"/>
    </location>
</feature>
<proteinExistence type="predicted"/>